<name>A0A2P5YPF4_GOSBA</name>
<feature type="compositionally biased region" description="Acidic residues" evidence="1">
    <location>
        <begin position="182"/>
        <end position="192"/>
    </location>
</feature>
<accession>A0A2P5YPF4</accession>
<protein>
    <submittedName>
        <fullName evidence="2">Uncharacterized protein</fullName>
    </submittedName>
</protein>
<feature type="region of interest" description="Disordered" evidence="1">
    <location>
        <begin position="179"/>
        <end position="212"/>
    </location>
</feature>
<sequence>MSSSRGKKVVVPASKKMKGASSFSSPTAKVRYPFLRFPIGPQEKLSQILRAQPLIAGHCIDWAAVHRANIQRYHDGTMLNVPSSDQEFKEENDLDTLNCHIHRSPSWCWHALIPGGAAYNPNHSKASSLPPSLRLLSTAAQESSLTLVGQMSPQDISSMLSMRMTEKRQGTYPPQYRLAQSTEEESFEDIPDDVPLQHENPPSQPPPLSRPVHAAASYTNISEHLTRFEQQCFQRFDNIDATLQQFVSTSTSHINSSKALRDLKPHWEQFSTTSMSCSPTIIATTRYNILLAQDLWTNEPLPPPEYLPPPSRRLFSETPVQGNSFITQEVSLLSLSYFYVFISIFVY</sequence>
<evidence type="ECO:0000313" key="2">
    <source>
        <dbReference type="EMBL" id="PPS17484.1"/>
    </source>
</evidence>
<evidence type="ECO:0000313" key="3">
    <source>
        <dbReference type="Proteomes" id="UP000239757"/>
    </source>
</evidence>
<proteinExistence type="predicted"/>
<dbReference type="EMBL" id="KZ662920">
    <property type="protein sequence ID" value="PPS17484.1"/>
    <property type="molecule type" value="Genomic_DNA"/>
</dbReference>
<gene>
    <name evidence="2" type="ORF">GOBAR_AA03084</name>
</gene>
<dbReference type="AlphaFoldDB" id="A0A2P5YPF4"/>
<dbReference type="Proteomes" id="UP000239757">
    <property type="component" value="Unassembled WGS sequence"/>
</dbReference>
<organism evidence="2 3">
    <name type="scientific">Gossypium barbadense</name>
    <name type="common">Sea Island cotton</name>
    <name type="synonym">Hibiscus barbadensis</name>
    <dbReference type="NCBI Taxonomy" id="3634"/>
    <lineage>
        <taxon>Eukaryota</taxon>
        <taxon>Viridiplantae</taxon>
        <taxon>Streptophyta</taxon>
        <taxon>Embryophyta</taxon>
        <taxon>Tracheophyta</taxon>
        <taxon>Spermatophyta</taxon>
        <taxon>Magnoliopsida</taxon>
        <taxon>eudicotyledons</taxon>
        <taxon>Gunneridae</taxon>
        <taxon>Pentapetalae</taxon>
        <taxon>rosids</taxon>
        <taxon>malvids</taxon>
        <taxon>Malvales</taxon>
        <taxon>Malvaceae</taxon>
        <taxon>Malvoideae</taxon>
        <taxon>Gossypium</taxon>
    </lineage>
</organism>
<reference evidence="2 3" key="1">
    <citation type="submission" date="2015-01" db="EMBL/GenBank/DDBJ databases">
        <title>Genome of allotetraploid Gossypium barbadense reveals genomic plasticity and fiber elongation in cotton evolution.</title>
        <authorList>
            <person name="Chen X."/>
            <person name="Liu X."/>
            <person name="Zhao B."/>
            <person name="Zheng H."/>
            <person name="Hu Y."/>
            <person name="Lu G."/>
            <person name="Yang C."/>
            <person name="Chen J."/>
            <person name="Shan C."/>
            <person name="Zhang L."/>
            <person name="Zhou Y."/>
            <person name="Wang L."/>
            <person name="Guo W."/>
            <person name="Bai Y."/>
            <person name="Ruan J."/>
            <person name="Shangguan X."/>
            <person name="Mao Y."/>
            <person name="Jiang J."/>
            <person name="Zhu Y."/>
            <person name="Lei J."/>
            <person name="Kang H."/>
            <person name="Chen S."/>
            <person name="He X."/>
            <person name="Wang R."/>
            <person name="Wang Y."/>
            <person name="Chen J."/>
            <person name="Wang L."/>
            <person name="Yu S."/>
            <person name="Wang B."/>
            <person name="Wei J."/>
            <person name="Song S."/>
            <person name="Lu X."/>
            <person name="Gao Z."/>
            <person name="Gu W."/>
            <person name="Deng X."/>
            <person name="Ma D."/>
            <person name="Wang S."/>
            <person name="Liang W."/>
            <person name="Fang L."/>
            <person name="Cai C."/>
            <person name="Zhu X."/>
            <person name="Zhou B."/>
            <person name="Zhang Y."/>
            <person name="Chen Z."/>
            <person name="Xu S."/>
            <person name="Zhu R."/>
            <person name="Wang S."/>
            <person name="Zhang T."/>
            <person name="Zhao G."/>
        </authorList>
    </citation>
    <scope>NUCLEOTIDE SEQUENCE [LARGE SCALE GENOMIC DNA]</scope>
    <source>
        <strain evidence="3">cv. Xinhai21</strain>
        <tissue evidence="2">Leaf</tissue>
    </source>
</reference>
<evidence type="ECO:0000256" key="1">
    <source>
        <dbReference type="SAM" id="MobiDB-lite"/>
    </source>
</evidence>